<evidence type="ECO:0000259" key="1">
    <source>
        <dbReference type="Pfam" id="PF01928"/>
    </source>
</evidence>
<dbReference type="Gene3D" id="2.40.320.10">
    <property type="entry name" value="Hypothetical Protein Pfu-838710-001"/>
    <property type="match status" value="1"/>
</dbReference>
<sequence>MNTITSREYKLILNSGRFQDRNAGSEAFQDLIDFLAGQLGGEIKRQQKEEMRRTTYLDTQDFELRRAGYALRLRHEKDDDDYKLTLKFRSPDLILAEDASVETTDDRRAEMKFEEDLMPPFRSVFSRSSAIRFKKEPELSTVHDATGIFPALKRLGLAEKTKLLTVNGFRPAEIFRKLCKVDFRKADPIKLGLSFWYAGNTDYWPLIAECAFDFEWDPARERFDLDQVRRANELFRVLQKQPGWFDAEATTKTRYAYEGLF</sequence>
<feature type="domain" description="CYTH" evidence="1">
    <location>
        <begin position="53"/>
        <end position="90"/>
    </location>
</feature>
<gene>
    <name evidence="2" type="ORF">CLV41_11254</name>
</gene>
<accession>A0A2S3UM47</accession>
<dbReference type="Proteomes" id="UP000236959">
    <property type="component" value="Unassembled WGS sequence"/>
</dbReference>
<dbReference type="Pfam" id="PF01928">
    <property type="entry name" value="CYTH"/>
    <property type="match status" value="1"/>
</dbReference>
<evidence type="ECO:0000313" key="3">
    <source>
        <dbReference type="Proteomes" id="UP000236959"/>
    </source>
</evidence>
<dbReference type="InterPro" id="IPR023577">
    <property type="entry name" value="CYTH_domain"/>
</dbReference>
<dbReference type="SUPFAM" id="SSF55154">
    <property type="entry name" value="CYTH-like phosphatases"/>
    <property type="match status" value="1"/>
</dbReference>
<comment type="caution">
    <text evidence="2">The sequence shown here is derived from an EMBL/GenBank/DDBJ whole genome shotgun (WGS) entry which is preliminary data.</text>
</comment>
<dbReference type="RefSeq" id="WP_103224692.1">
    <property type="nucleotide sequence ID" value="NZ_PPCN01000012.1"/>
</dbReference>
<dbReference type="InterPro" id="IPR033469">
    <property type="entry name" value="CYTH-like_dom_sf"/>
</dbReference>
<proteinExistence type="predicted"/>
<name>A0A2S3UM47_9HYPH</name>
<protein>
    <submittedName>
        <fullName evidence="2">CYTH domain-containing protein</fullName>
    </submittedName>
</protein>
<evidence type="ECO:0000313" key="2">
    <source>
        <dbReference type="EMBL" id="POF28640.1"/>
    </source>
</evidence>
<reference evidence="2 3" key="1">
    <citation type="submission" date="2018-01" db="EMBL/GenBank/DDBJ databases">
        <title>Genomic Encyclopedia of Archaeal and Bacterial Type Strains, Phase II (KMG-II): from individual species to whole genera.</title>
        <authorList>
            <person name="Goeker M."/>
        </authorList>
    </citation>
    <scope>NUCLEOTIDE SEQUENCE [LARGE SCALE GENOMIC DNA]</scope>
    <source>
        <strain evidence="2 3">DSM 17023</strain>
    </source>
</reference>
<keyword evidence="3" id="KW-1185">Reference proteome</keyword>
<dbReference type="EMBL" id="PPCN01000012">
    <property type="protein sequence ID" value="POF28640.1"/>
    <property type="molecule type" value="Genomic_DNA"/>
</dbReference>
<dbReference type="OrthoDB" id="8435884at2"/>
<organism evidence="2 3">
    <name type="scientific">Roseibium marinum</name>
    <dbReference type="NCBI Taxonomy" id="281252"/>
    <lineage>
        <taxon>Bacteria</taxon>
        <taxon>Pseudomonadati</taxon>
        <taxon>Pseudomonadota</taxon>
        <taxon>Alphaproteobacteria</taxon>
        <taxon>Hyphomicrobiales</taxon>
        <taxon>Stappiaceae</taxon>
        <taxon>Roseibium</taxon>
    </lineage>
</organism>
<dbReference type="AlphaFoldDB" id="A0A2S3UM47"/>